<evidence type="ECO:0000259" key="1">
    <source>
        <dbReference type="Pfam" id="PF10124"/>
    </source>
</evidence>
<reference evidence="2 3" key="1">
    <citation type="journal article" date="2014" name="Int. J. Syst. Evol. Microbiol.">
        <title>Fulvimonas yonginensis sp. nov., isolated from greenhouse soil, and emended description of the genus Fulvimonas.</title>
        <authorList>
            <person name="Ahn J.H."/>
            <person name="Kim S.J."/>
            <person name="Weon H.Y."/>
            <person name="Hong S.B."/>
            <person name="Seok S.J."/>
            <person name="Kwon S.W."/>
        </authorList>
    </citation>
    <scope>NUCLEOTIDE SEQUENCE [LARGE SCALE GENOMIC DNA]</scope>
    <source>
        <strain evidence="2 3">KACC 16952</strain>
    </source>
</reference>
<dbReference type="EMBL" id="JBBBNY010000003">
    <property type="protein sequence ID" value="MEI7036439.1"/>
    <property type="molecule type" value="Genomic_DNA"/>
</dbReference>
<accession>A0ABU8JB60</accession>
<keyword evidence="3" id="KW-1185">Reference proteome</keyword>
<evidence type="ECO:0000313" key="2">
    <source>
        <dbReference type="EMBL" id="MEI7036439.1"/>
    </source>
</evidence>
<dbReference type="Pfam" id="PF10124">
    <property type="entry name" value="Mu-like_gpT"/>
    <property type="match status" value="1"/>
</dbReference>
<gene>
    <name evidence="2" type="ORF">WAT24_06685</name>
</gene>
<sequence length="298" mass="32314">MIINKGNLTALALAFKAAFQGVLGQAPSQYLEIATVVPSTTGAEEYGWLGSLPNVREWVGDRVVHGITSHGYTIRNKSYELTVAVPRPAIEDDQYGVYTPLMAEMGRSMGAHPDQLCYGLLAAGRTEKCYDGQAFFSKTHPVTGANGKDANQANLDDSGGANAYWYVLDTSRALKPLIFQNRKAPNFVSKTAETDDNVFDRAEYVYGADRRCNVGFGFWQLAYASNKTLDAAGLKAAIVAMTSRKGDNGRPLGINPTVLVVPPTLEFEARQLLENAVNEAGATNELKGRLKVQVASWL</sequence>
<organism evidence="2 3">
    <name type="scientific">Fulvimonas yonginensis</name>
    <dbReference type="NCBI Taxonomy" id="1495200"/>
    <lineage>
        <taxon>Bacteria</taxon>
        <taxon>Pseudomonadati</taxon>
        <taxon>Pseudomonadota</taxon>
        <taxon>Gammaproteobacteria</taxon>
        <taxon>Lysobacterales</taxon>
        <taxon>Rhodanobacteraceae</taxon>
        <taxon>Fulvimonas</taxon>
    </lineage>
</organism>
<proteinExistence type="predicted"/>
<protein>
    <submittedName>
        <fullName evidence="2">Mu-like prophage major head subunit gpT family protein</fullName>
    </submittedName>
</protein>
<feature type="domain" description="Bacteriophage Mu GpT" evidence="1">
    <location>
        <begin position="8"/>
        <end position="298"/>
    </location>
</feature>
<name>A0ABU8JB60_9GAMM</name>
<evidence type="ECO:0000313" key="3">
    <source>
        <dbReference type="Proteomes" id="UP001381174"/>
    </source>
</evidence>
<dbReference type="Proteomes" id="UP001381174">
    <property type="component" value="Unassembled WGS sequence"/>
</dbReference>
<comment type="caution">
    <text evidence="2">The sequence shown here is derived from an EMBL/GenBank/DDBJ whole genome shotgun (WGS) entry which is preliminary data.</text>
</comment>
<dbReference type="RefSeq" id="WP_336807055.1">
    <property type="nucleotide sequence ID" value="NZ_JBBBNY010000003.1"/>
</dbReference>
<dbReference type="InterPro" id="IPR018774">
    <property type="entry name" value="Phage_Mu_GpT"/>
</dbReference>